<keyword evidence="2" id="KW-1185">Reference proteome</keyword>
<dbReference type="Proteomes" id="UP001328107">
    <property type="component" value="Unassembled WGS sequence"/>
</dbReference>
<evidence type="ECO:0000313" key="2">
    <source>
        <dbReference type="Proteomes" id="UP001328107"/>
    </source>
</evidence>
<dbReference type="AlphaFoldDB" id="A0AAN4ZQ02"/>
<reference evidence="2" key="1">
    <citation type="submission" date="2022-10" db="EMBL/GenBank/DDBJ databases">
        <title>Genome assembly of Pristionchus species.</title>
        <authorList>
            <person name="Yoshida K."/>
            <person name="Sommer R.J."/>
        </authorList>
    </citation>
    <scope>NUCLEOTIDE SEQUENCE [LARGE SCALE GENOMIC DNA]</scope>
    <source>
        <strain evidence="2">RS5460</strain>
    </source>
</reference>
<comment type="caution">
    <text evidence="1">The sequence shown here is derived from an EMBL/GenBank/DDBJ whole genome shotgun (WGS) entry which is preliminary data.</text>
</comment>
<sequence length="207" mass="23788">EREREREREGGNGLQKCQRANIVWFFESEVGIGKEDSEWIGLQMGEWEMSGEKSTEWMEMEEERMKMMREDEEMKVSDTASIEGCSSFQEVDGIWERKLRIDGNLGALRSKLLRYPYCPFKSTSQKGPALHLSKCPFGRSDGCTNGKMCVSLECDHCGMRSKKLDEMLKHYEEMDHLSIGWHFSCRVASSPSSVDHPGQCDDNLHSN</sequence>
<organism evidence="1 2">
    <name type="scientific">Pristionchus mayeri</name>
    <dbReference type="NCBI Taxonomy" id="1317129"/>
    <lineage>
        <taxon>Eukaryota</taxon>
        <taxon>Metazoa</taxon>
        <taxon>Ecdysozoa</taxon>
        <taxon>Nematoda</taxon>
        <taxon>Chromadorea</taxon>
        <taxon>Rhabditida</taxon>
        <taxon>Rhabditina</taxon>
        <taxon>Diplogasteromorpha</taxon>
        <taxon>Diplogasteroidea</taxon>
        <taxon>Neodiplogasteridae</taxon>
        <taxon>Pristionchus</taxon>
    </lineage>
</organism>
<feature type="non-terminal residue" evidence="1">
    <location>
        <position position="1"/>
    </location>
</feature>
<proteinExistence type="predicted"/>
<evidence type="ECO:0000313" key="1">
    <source>
        <dbReference type="EMBL" id="GMR42297.1"/>
    </source>
</evidence>
<accession>A0AAN4ZQ02</accession>
<protein>
    <submittedName>
        <fullName evidence="1">Uncharacterized protein</fullName>
    </submittedName>
</protein>
<gene>
    <name evidence="1" type="ORF">PMAYCL1PPCAC_12492</name>
</gene>
<dbReference type="EMBL" id="BTRK01000003">
    <property type="protein sequence ID" value="GMR42297.1"/>
    <property type="molecule type" value="Genomic_DNA"/>
</dbReference>
<name>A0AAN4ZQ02_9BILA</name>